<dbReference type="CDD" id="cd00555">
    <property type="entry name" value="Maf"/>
    <property type="match status" value="1"/>
</dbReference>
<feature type="region of interest" description="Disordered" evidence="3">
    <location>
        <begin position="1"/>
        <end position="54"/>
    </location>
</feature>
<organism evidence="4 5">
    <name type="scientific">Venturia inaequalis</name>
    <name type="common">Apple scab fungus</name>
    <dbReference type="NCBI Taxonomy" id="5025"/>
    <lineage>
        <taxon>Eukaryota</taxon>
        <taxon>Fungi</taxon>
        <taxon>Dikarya</taxon>
        <taxon>Ascomycota</taxon>
        <taxon>Pezizomycotina</taxon>
        <taxon>Dothideomycetes</taxon>
        <taxon>Pleosporomycetidae</taxon>
        <taxon>Venturiales</taxon>
        <taxon>Venturiaceae</taxon>
        <taxon>Venturia</taxon>
    </lineage>
</organism>
<dbReference type="InterPro" id="IPR003697">
    <property type="entry name" value="Maf-like"/>
</dbReference>
<evidence type="ECO:0000256" key="3">
    <source>
        <dbReference type="SAM" id="MobiDB-lite"/>
    </source>
</evidence>
<keyword evidence="5" id="KW-1185">Reference proteome</keyword>
<dbReference type="Proteomes" id="UP000490939">
    <property type="component" value="Unassembled WGS sequence"/>
</dbReference>
<dbReference type="HAMAP" id="MF_00528">
    <property type="entry name" value="Maf"/>
    <property type="match status" value="1"/>
</dbReference>
<evidence type="ECO:0000256" key="1">
    <source>
        <dbReference type="ARBA" id="ARBA00001968"/>
    </source>
</evidence>
<dbReference type="EMBL" id="WNWR01000207">
    <property type="protein sequence ID" value="KAE9988737.1"/>
    <property type="molecule type" value="Genomic_DNA"/>
</dbReference>
<accession>A0A8H3ZCY3</accession>
<reference evidence="4 5" key="1">
    <citation type="submission" date="2019-07" db="EMBL/GenBank/DDBJ databases">
        <title>Venturia inaequalis Genome Resource.</title>
        <authorList>
            <person name="Lichtner F.J."/>
        </authorList>
    </citation>
    <scope>NUCLEOTIDE SEQUENCE [LARGE SCALE GENOMIC DNA]</scope>
    <source>
        <strain evidence="4 5">DMI_063113</strain>
    </source>
</reference>
<evidence type="ECO:0008006" key="6">
    <source>
        <dbReference type="Google" id="ProtNLM"/>
    </source>
</evidence>
<evidence type="ECO:0000256" key="2">
    <source>
        <dbReference type="ARBA" id="ARBA00022801"/>
    </source>
</evidence>
<evidence type="ECO:0000313" key="5">
    <source>
        <dbReference type="Proteomes" id="UP000490939"/>
    </source>
</evidence>
<dbReference type="GO" id="GO:0047429">
    <property type="term" value="F:nucleoside triphosphate diphosphatase activity"/>
    <property type="evidence" value="ECO:0007669"/>
    <property type="project" value="InterPro"/>
</dbReference>
<proteinExistence type="inferred from homology"/>
<name>A0A8H3ZCY3_VENIN</name>
<dbReference type="Pfam" id="PF02545">
    <property type="entry name" value="Maf"/>
    <property type="match status" value="1"/>
</dbReference>
<dbReference type="NCBIfam" id="TIGR00172">
    <property type="entry name" value="maf"/>
    <property type="match status" value="1"/>
</dbReference>
<sequence length="285" mass="30778">MGPAPSKDGASENLIDLGVPASPPPSYSTPLLSPTGTGSNSAAPSTPVRPRGPRPILPLELPALASLKDKRVILASASPRRKLLLAQIGLTNLEIILSTFAENLSKDLSPFEYVLATATEKAIDVYQTEIDSDRGEPALVIAADTIVVSRNGQILEKPKSETDHIMMLKMLRDTDVHKVYTAVCLMKPMEEAKDPGYDMETCVEETIVKFDDTVTDDLLLAYVRTREGADKAGGYGIQGMGSILVERIEGTFDNVVGLPLRATLRAIEKIMEPAELSDDDLSFAR</sequence>
<gene>
    <name evidence="4" type="ORF">EG327_003217</name>
</gene>
<evidence type="ECO:0000313" key="4">
    <source>
        <dbReference type="EMBL" id="KAE9988737.1"/>
    </source>
</evidence>
<dbReference type="Gene3D" id="3.90.950.10">
    <property type="match status" value="1"/>
</dbReference>
<protein>
    <recommendedName>
        <fullName evidence="6">Maf-like protein</fullName>
    </recommendedName>
</protein>
<keyword evidence="2" id="KW-0378">Hydrolase</keyword>
<dbReference type="SUPFAM" id="SSF52972">
    <property type="entry name" value="ITPase-like"/>
    <property type="match status" value="1"/>
</dbReference>
<comment type="caution">
    <text evidence="4">The sequence shown here is derived from an EMBL/GenBank/DDBJ whole genome shotgun (WGS) entry which is preliminary data.</text>
</comment>
<dbReference type="InterPro" id="IPR029001">
    <property type="entry name" value="ITPase-like_fam"/>
</dbReference>
<dbReference type="PANTHER" id="PTHR43213">
    <property type="entry name" value="BIFUNCTIONAL DTTP/UTP PYROPHOSPHATASE/METHYLTRANSFERASE PROTEIN-RELATED"/>
    <property type="match status" value="1"/>
</dbReference>
<comment type="cofactor">
    <cofactor evidence="1">
        <name>a divalent metal cation</name>
        <dbReference type="ChEBI" id="CHEBI:60240"/>
    </cofactor>
</comment>
<dbReference type="AlphaFoldDB" id="A0A8H3ZCY3"/>
<dbReference type="PANTHER" id="PTHR43213:SF5">
    <property type="entry name" value="BIFUNCTIONAL DTTP_UTP PYROPHOSPHATASE_METHYLTRANSFERASE PROTEIN-RELATED"/>
    <property type="match status" value="1"/>
</dbReference>